<organism evidence="3 4">
    <name type="scientific">Psychrosphaera aquimarina</name>
    <dbReference type="NCBI Taxonomy" id="2044854"/>
    <lineage>
        <taxon>Bacteria</taxon>
        <taxon>Pseudomonadati</taxon>
        <taxon>Pseudomonadota</taxon>
        <taxon>Gammaproteobacteria</taxon>
        <taxon>Alteromonadales</taxon>
        <taxon>Pseudoalteromonadaceae</taxon>
        <taxon>Psychrosphaera</taxon>
    </lineage>
</organism>
<dbReference type="InterPro" id="IPR036873">
    <property type="entry name" value="Rhodanese-like_dom_sf"/>
</dbReference>
<dbReference type="SUPFAM" id="SSF52821">
    <property type="entry name" value="Rhodanese/Cell cycle control phosphatase"/>
    <property type="match status" value="1"/>
</dbReference>
<dbReference type="Pfam" id="PF00753">
    <property type="entry name" value="Lactamase_B"/>
    <property type="match status" value="2"/>
</dbReference>
<evidence type="ECO:0000256" key="1">
    <source>
        <dbReference type="ARBA" id="ARBA00022723"/>
    </source>
</evidence>
<keyword evidence="4" id="KW-1185">Reference proteome</keyword>
<dbReference type="InterPro" id="IPR044528">
    <property type="entry name" value="POD-like_MBL-fold"/>
</dbReference>
<feature type="domain" description="Rhodanese" evidence="2">
    <location>
        <begin position="260"/>
        <end position="348"/>
    </location>
</feature>
<dbReference type="PANTHER" id="PTHR43084">
    <property type="entry name" value="PERSULFIDE DIOXYGENASE ETHE1"/>
    <property type="match status" value="1"/>
</dbReference>
<dbReference type="InterPro" id="IPR051682">
    <property type="entry name" value="Mito_Persulfide_Diox"/>
</dbReference>
<dbReference type="PANTHER" id="PTHR43084:SF1">
    <property type="entry name" value="PERSULFIDE DIOXYGENASE ETHE1, MITOCHONDRIAL"/>
    <property type="match status" value="1"/>
</dbReference>
<dbReference type="PROSITE" id="PS50206">
    <property type="entry name" value="RHODANESE_3"/>
    <property type="match status" value="1"/>
</dbReference>
<dbReference type="Proteomes" id="UP001257914">
    <property type="component" value="Unassembled WGS sequence"/>
</dbReference>
<evidence type="ECO:0000313" key="3">
    <source>
        <dbReference type="EMBL" id="MDU0111886.1"/>
    </source>
</evidence>
<accession>A0ABU3QWS7</accession>
<gene>
    <name evidence="3" type="ORF">RT723_02465</name>
</gene>
<dbReference type="SUPFAM" id="SSF56281">
    <property type="entry name" value="Metallo-hydrolase/oxidoreductase"/>
    <property type="match status" value="1"/>
</dbReference>
<dbReference type="EMBL" id="JAWCUA010000001">
    <property type="protein sequence ID" value="MDU0111886.1"/>
    <property type="molecule type" value="Genomic_DNA"/>
</dbReference>
<protein>
    <submittedName>
        <fullName evidence="3">MBL fold metallo-hydrolase</fullName>
    </submittedName>
</protein>
<reference evidence="3 4" key="1">
    <citation type="submission" date="2023-10" db="EMBL/GenBank/DDBJ databases">
        <title>Psychrosphaera aquimaarina strain SW33 isolated from seawater.</title>
        <authorList>
            <person name="Bayburt H."/>
            <person name="Kim J.M."/>
            <person name="Choi B.J."/>
            <person name="Jeon C.O."/>
        </authorList>
    </citation>
    <scope>NUCLEOTIDE SEQUENCE [LARGE SCALE GENOMIC DNA]</scope>
    <source>
        <strain evidence="3 4">KCTC 52743</strain>
    </source>
</reference>
<dbReference type="SMART" id="SM00450">
    <property type="entry name" value="RHOD"/>
    <property type="match status" value="1"/>
</dbReference>
<proteinExistence type="predicted"/>
<dbReference type="Gene3D" id="3.40.250.10">
    <property type="entry name" value="Rhodanese-like domain"/>
    <property type="match status" value="1"/>
</dbReference>
<dbReference type="InterPro" id="IPR001279">
    <property type="entry name" value="Metallo-B-lactamas"/>
</dbReference>
<dbReference type="Pfam" id="PF00581">
    <property type="entry name" value="Rhodanese"/>
    <property type="match status" value="1"/>
</dbReference>
<name>A0ABU3QWS7_9GAMM</name>
<keyword evidence="1" id="KW-0479">Metal-binding</keyword>
<evidence type="ECO:0000259" key="2">
    <source>
        <dbReference type="PROSITE" id="PS50206"/>
    </source>
</evidence>
<evidence type="ECO:0000313" key="4">
    <source>
        <dbReference type="Proteomes" id="UP001257914"/>
    </source>
</evidence>
<dbReference type="CDD" id="cd00158">
    <property type="entry name" value="RHOD"/>
    <property type="match status" value="1"/>
</dbReference>
<dbReference type="RefSeq" id="WP_315945762.1">
    <property type="nucleotide sequence ID" value="NZ_JAWCUA010000001.1"/>
</dbReference>
<dbReference type="InterPro" id="IPR036866">
    <property type="entry name" value="RibonucZ/Hydroxyglut_hydro"/>
</dbReference>
<comment type="caution">
    <text evidence="3">The sequence shown here is derived from an EMBL/GenBank/DDBJ whole genome shotgun (WGS) entry which is preliminary data.</text>
</comment>
<dbReference type="Gene3D" id="3.60.15.10">
    <property type="entry name" value="Ribonuclease Z/Hydroxyacylglutathione hydrolase-like"/>
    <property type="match status" value="1"/>
</dbReference>
<dbReference type="SMART" id="SM00849">
    <property type="entry name" value="Lactamase_B"/>
    <property type="match status" value="1"/>
</dbReference>
<sequence>MIFRQLFDAKSSTFTYILADEKSKVSVIIDPVFEQVNRDLALINELGLKLAYVFDTHCHADHVTGSWLLKHKTNSLIASAKAIGAENVDVQLKDNDKISFGQYEIEVRATPGHTDGCLTYVLHSQKMAFTGDALLIRGCGRCDFQQGSASQLFDSILQQIFSLPDDFSLYPGHDYSGRCSTSVAEEKQFNARLGGNASKQDFIGYMDNMKLPHPKYIDIALPGNLVSGKPEEIPQEPTWAPVELSYGGIYQVSPYWVATHLDKVTILDVRENEEVQQSKIKGAVTIPLGEVSAKLSTIPTDKPIVTFCRSGRRSALAVDILKKSGLTDVANIKGGMLAWQDQSLPYSF</sequence>
<dbReference type="CDD" id="cd07724">
    <property type="entry name" value="POD-like_MBL-fold"/>
    <property type="match status" value="1"/>
</dbReference>
<dbReference type="InterPro" id="IPR001763">
    <property type="entry name" value="Rhodanese-like_dom"/>
</dbReference>